<dbReference type="Gene3D" id="3.40.1280.10">
    <property type="match status" value="1"/>
</dbReference>
<comment type="caution">
    <text evidence="10">The sequence shown here is derived from an EMBL/GenBank/DDBJ whole genome shotgun (WGS) entry which is preliminary data.</text>
</comment>
<dbReference type="InterPro" id="IPR022724">
    <property type="entry name" value="rRNA_MeTrfase_SpoU_C"/>
</dbReference>
<dbReference type="PANTHER" id="PTHR43453:SF1">
    <property type="entry name" value="TRNA_RRNA METHYLTRANSFERASE SPOU TYPE DOMAIN-CONTAINING PROTEIN"/>
    <property type="match status" value="1"/>
</dbReference>
<dbReference type="NCBIfam" id="NF008295">
    <property type="entry name" value="PRK11081.1"/>
    <property type="match status" value="1"/>
</dbReference>
<keyword evidence="3 7" id="KW-0808">Transferase</keyword>
<dbReference type="GO" id="GO:0141100">
    <property type="term" value="F:tRNA (guanine(18)-2'-O)-methyltransferase activity"/>
    <property type="evidence" value="ECO:0007669"/>
    <property type="project" value="UniProtKB-UniRule"/>
</dbReference>
<dbReference type="InterPro" id="IPR033671">
    <property type="entry name" value="TrmH"/>
</dbReference>
<dbReference type="PANTHER" id="PTHR43453">
    <property type="entry name" value="RRNA METHYLASE-LIKE"/>
    <property type="match status" value="1"/>
</dbReference>
<evidence type="ECO:0000256" key="5">
    <source>
        <dbReference type="ARBA" id="ARBA00022694"/>
    </source>
</evidence>
<dbReference type="InterPro" id="IPR029028">
    <property type="entry name" value="Alpha/beta_knot_MTases"/>
</dbReference>
<comment type="catalytic activity">
    <reaction evidence="7">
        <text>guanosine(18) in tRNA + S-adenosyl-L-methionine = 2'-O-methylguanosine(18) in tRNA + S-adenosyl-L-homocysteine + H(+)</text>
        <dbReference type="Rhea" id="RHEA:20077"/>
        <dbReference type="Rhea" id="RHEA-COMP:10190"/>
        <dbReference type="Rhea" id="RHEA-COMP:10192"/>
        <dbReference type="ChEBI" id="CHEBI:15378"/>
        <dbReference type="ChEBI" id="CHEBI:57856"/>
        <dbReference type="ChEBI" id="CHEBI:59789"/>
        <dbReference type="ChEBI" id="CHEBI:74269"/>
        <dbReference type="ChEBI" id="CHEBI:74445"/>
        <dbReference type="EC" id="2.1.1.34"/>
    </reaction>
</comment>
<protein>
    <recommendedName>
        <fullName evidence="7">tRNA (guanosine(18)-2'-O)-methyltransferase</fullName>
        <ecNumber evidence="7">2.1.1.34</ecNumber>
    </recommendedName>
    <alternativeName>
        <fullName evidence="7">tRNA [Gm18] methyltransferase</fullName>
    </alternativeName>
</protein>
<dbReference type="EMBL" id="AAOW01000029">
    <property type="protein sequence ID" value="EAR59900.1"/>
    <property type="molecule type" value="Genomic_DNA"/>
</dbReference>
<dbReference type="CDD" id="cd18092">
    <property type="entry name" value="SpoU-like_TrmH"/>
    <property type="match status" value="1"/>
</dbReference>
<evidence type="ECO:0000256" key="1">
    <source>
        <dbReference type="ARBA" id="ARBA00022555"/>
    </source>
</evidence>
<feature type="domain" description="RNA methyltransferase SpoU/TrmH type C-terminal" evidence="9">
    <location>
        <begin position="163"/>
        <end position="215"/>
    </location>
</feature>
<evidence type="ECO:0000256" key="7">
    <source>
        <dbReference type="HAMAP-Rule" id="MF_02060"/>
    </source>
</evidence>
<keyword evidence="6 7" id="KW-0694">RNA-binding</keyword>
<accession>A0A7U8C4E2</accession>
<comment type="similarity">
    <text evidence="7">Belongs to the class IV-like SAM-binding methyltransferase superfamily. RNA methyltransferase TrmH family.</text>
</comment>
<keyword evidence="1 7" id="KW-0820">tRNA-binding</keyword>
<dbReference type="Pfam" id="PF00588">
    <property type="entry name" value="SpoU_methylase"/>
    <property type="match status" value="1"/>
</dbReference>
<dbReference type="GO" id="GO:0002938">
    <property type="term" value="P:tRNA guanine ribose methylation"/>
    <property type="evidence" value="ECO:0007669"/>
    <property type="project" value="UniProtKB-UniRule"/>
</dbReference>
<evidence type="ECO:0000313" key="10">
    <source>
        <dbReference type="EMBL" id="EAR59900.1"/>
    </source>
</evidence>
<dbReference type="SUPFAM" id="SSF75217">
    <property type="entry name" value="alpha/beta knot"/>
    <property type="match status" value="1"/>
</dbReference>
<dbReference type="AlphaFoldDB" id="A0A7U8C4E2"/>
<comment type="caution">
    <text evidence="7">Lacks conserved residue(s) required for the propagation of feature annotation.</text>
</comment>
<dbReference type="Proteomes" id="UP000002171">
    <property type="component" value="Unassembled WGS sequence"/>
</dbReference>
<dbReference type="OrthoDB" id="9794400at2"/>
<reference evidence="10 11" key="1">
    <citation type="submission" date="2006-02" db="EMBL/GenBank/DDBJ databases">
        <authorList>
            <person name="Pinhassi J."/>
            <person name="Pedros-Alio C."/>
            <person name="Ferriera S."/>
            <person name="Johnson J."/>
            <person name="Kravitz S."/>
            <person name="Halpern A."/>
            <person name="Remington K."/>
            <person name="Beeson K."/>
            <person name="Tran B."/>
            <person name="Rogers Y.-H."/>
            <person name="Friedman R."/>
            <person name="Venter J.C."/>
        </authorList>
    </citation>
    <scope>NUCLEOTIDE SEQUENCE [LARGE SCALE GENOMIC DNA]</scope>
    <source>
        <strain evidence="10 11">MED92</strain>
    </source>
</reference>
<proteinExistence type="inferred from homology"/>
<feature type="domain" description="tRNA/rRNA methyltransferase SpoU type" evidence="8">
    <location>
        <begin position="20"/>
        <end position="158"/>
    </location>
</feature>
<evidence type="ECO:0000313" key="11">
    <source>
        <dbReference type="Proteomes" id="UP000002171"/>
    </source>
</evidence>
<feature type="binding site" evidence="7">
    <location>
        <position position="148"/>
    </location>
    <ligand>
        <name>S-adenosyl-L-methionine</name>
        <dbReference type="ChEBI" id="CHEBI:59789"/>
    </ligand>
</feature>
<dbReference type="InterPro" id="IPR029026">
    <property type="entry name" value="tRNA_m1G_MTases_N"/>
</dbReference>
<gene>
    <name evidence="7" type="primary">trmH</name>
    <name evidence="10" type="ORF">MED92_12366</name>
</gene>
<keyword evidence="11" id="KW-1185">Reference proteome</keyword>
<keyword evidence="2 7" id="KW-0489">Methyltransferase</keyword>
<evidence type="ECO:0000256" key="3">
    <source>
        <dbReference type="ARBA" id="ARBA00022679"/>
    </source>
</evidence>
<organism evidence="10 11">
    <name type="scientific">Neptuniibacter caesariensis</name>
    <dbReference type="NCBI Taxonomy" id="207954"/>
    <lineage>
        <taxon>Bacteria</taxon>
        <taxon>Pseudomonadati</taxon>
        <taxon>Pseudomonadota</taxon>
        <taxon>Gammaproteobacteria</taxon>
        <taxon>Oceanospirillales</taxon>
        <taxon>Oceanospirillaceae</taxon>
        <taxon>Neptuniibacter</taxon>
    </lineage>
</organism>
<keyword evidence="5 7" id="KW-0819">tRNA processing</keyword>
<keyword evidence="4 7" id="KW-0949">S-adenosyl-L-methionine</keyword>
<evidence type="ECO:0000259" key="9">
    <source>
        <dbReference type="Pfam" id="PF12105"/>
    </source>
</evidence>
<dbReference type="RefSeq" id="WP_007020125.1">
    <property type="nucleotide sequence ID" value="NZ_CH724125.1"/>
</dbReference>
<comment type="function">
    <text evidence="7">Catalyzes the 2'-O methylation of guanosine at position 18 in tRNA.</text>
</comment>
<evidence type="ECO:0000256" key="2">
    <source>
        <dbReference type="ARBA" id="ARBA00022603"/>
    </source>
</evidence>
<feature type="binding site" evidence="7">
    <location>
        <position position="139"/>
    </location>
    <ligand>
        <name>S-adenosyl-L-methionine</name>
        <dbReference type="ChEBI" id="CHEBI:59789"/>
    </ligand>
</feature>
<dbReference type="Pfam" id="PF12105">
    <property type="entry name" value="SpoU_methylas_C"/>
    <property type="match status" value="1"/>
</dbReference>
<dbReference type="GO" id="GO:0000049">
    <property type="term" value="F:tRNA binding"/>
    <property type="evidence" value="ECO:0007669"/>
    <property type="project" value="UniProtKB-UniRule"/>
</dbReference>
<dbReference type="InterPro" id="IPR001537">
    <property type="entry name" value="SpoU_MeTrfase"/>
</dbReference>
<name>A0A7U8C4E2_NEPCE</name>
<sequence length="238" mass="26376">MTPERTEKLLNVLRRRQPDLSLIADQVNKPRNLSALVRNCDAVGIHSIHTVVPKEGYRTYRGTAKGSDYYVKSRAHESVENAISVVRQQGMKVVAAHFSDKAIDYREFDFTQPCALLMGAEKQGVSDVAAQMSDAHVVIPMMGMVSSLNVSTAAGIILVEAQHQRLKAGMYDQVRLSDQEISRTLFEWGNRDLAGYCRSNGLAYPPLDEIGDVIDAPGWYQTVKDGKADSFDWTAEAV</sequence>
<evidence type="ECO:0000256" key="6">
    <source>
        <dbReference type="ARBA" id="ARBA00022884"/>
    </source>
</evidence>
<dbReference type="EC" id="2.1.1.34" evidence="7"/>
<evidence type="ECO:0000259" key="8">
    <source>
        <dbReference type="Pfam" id="PF00588"/>
    </source>
</evidence>
<dbReference type="HAMAP" id="MF_02060">
    <property type="entry name" value="tRNA_methyltr_TrmH"/>
    <property type="match status" value="1"/>
</dbReference>
<evidence type="ECO:0000256" key="4">
    <source>
        <dbReference type="ARBA" id="ARBA00022691"/>
    </source>
</evidence>